<evidence type="ECO:0000313" key="1">
    <source>
        <dbReference type="EMBL" id="GAA0871621.1"/>
    </source>
</evidence>
<sequence>MKIYLSKAHSDEDGSFAVEGKQGIIYGTKEDIMNLCSFFKQVESHIKENENCHMHFRDSLKNWNKDKHIDLEINLEK</sequence>
<gene>
    <name evidence="1" type="ORF">GCM10009117_07670</name>
</gene>
<evidence type="ECO:0000313" key="2">
    <source>
        <dbReference type="Proteomes" id="UP001500507"/>
    </source>
</evidence>
<dbReference type="EMBL" id="BAAAFG010000005">
    <property type="protein sequence ID" value="GAA0871621.1"/>
    <property type="molecule type" value="Genomic_DNA"/>
</dbReference>
<proteinExistence type="predicted"/>
<comment type="caution">
    <text evidence="1">The sequence shown here is derived from an EMBL/GenBank/DDBJ whole genome shotgun (WGS) entry which is preliminary data.</text>
</comment>
<protein>
    <submittedName>
        <fullName evidence="1">Uncharacterized protein</fullName>
    </submittedName>
</protein>
<name>A0ABN1MFR4_9FLAO</name>
<accession>A0ABN1MFR4</accession>
<organism evidence="1 2">
    <name type="scientific">Gangjinia marincola</name>
    <dbReference type="NCBI Taxonomy" id="578463"/>
    <lineage>
        <taxon>Bacteria</taxon>
        <taxon>Pseudomonadati</taxon>
        <taxon>Bacteroidota</taxon>
        <taxon>Flavobacteriia</taxon>
        <taxon>Flavobacteriales</taxon>
        <taxon>Flavobacteriaceae</taxon>
        <taxon>Gangjinia</taxon>
    </lineage>
</organism>
<keyword evidence="2" id="KW-1185">Reference proteome</keyword>
<reference evidence="1 2" key="1">
    <citation type="journal article" date="2019" name="Int. J. Syst. Evol. Microbiol.">
        <title>The Global Catalogue of Microorganisms (GCM) 10K type strain sequencing project: providing services to taxonomists for standard genome sequencing and annotation.</title>
        <authorList>
            <consortium name="The Broad Institute Genomics Platform"/>
            <consortium name="The Broad Institute Genome Sequencing Center for Infectious Disease"/>
            <person name="Wu L."/>
            <person name="Ma J."/>
        </authorList>
    </citation>
    <scope>NUCLEOTIDE SEQUENCE [LARGE SCALE GENOMIC DNA]</scope>
    <source>
        <strain evidence="1 2">JCM 16082</strain>
    </source>
</reference>
<dbReference type="Proteomes" id="UP001500507">
    <property type="component" value="Unassembled WGS sequence"/>
</dbReference>
<dbReference type="RefSeq" id="WP_343764113.1">
    <property type="nucleotide sequence ID" value="NZ_BAAAFG010000005.1"/>
</dbReference>